<feature type="compositionally biased region" description="Basic residues" evidence="1">
    <location>
        <begin position="235"/>
        <end position="258"/>
    </location>
</feature>
<dbReference type="SUPFAM" id="SSF48452">
    <property type="entry name" value="TPR-like"/>
    <property type="match status" value="1"/>
</dbReference>
<sequence length="258" mass="29652">MLLRSSFTTLLNSPEPEFLHHIPRTRSITLSASLSPRHDSAKRTTSLLSLYEVRTKEKGDVEVLVNGVGGGSIHRGGGSWDRNQDSNRDENNSTDLYYQTMIQANPGNPLFLCNYARYLKEVCVDYAKAEEYYERAILANPNDGSVLSMYAYLIWQTQKDTTRVERYFDQAVKASPNDCYVLASYAHFLWDAEEEEENDVRVRERSGTGFYYGYTFYFLPVFSLFDQFDGNRSNHGVRTREQRRRRKAQKTAAKKAAG</sequence>
<dbReference type="PANTHER" id="PTHR26312">
    <property type="entry name" value="TETRATRICOPEPTIDE REPEAT PROTEIN 5"/>
    <property type="match status" value="1"/>
</dbReference>
<comment type="caution">
    <text evidence="2">The sequence shown here is derived from an EMBL/GenBank/DDBJ whole genome shotgun (WGS) entry which is preliminary data.</text>
</comment>
<feature type="region of interest" description="Disordered" evidence="1">
    <location>
        <begin position="233"/>
        <end position="258"/>
    </location>
</feature>
<organism evidence="2 3">
    <name type="scientific">Clitoria ternatea</name>
    <name type="common">Butterfly pea</name>
    <dbReference type="NCBI Taxonomy" id="43366"/>
    <lineage>
        <taxon>Eukaryota</taxon>
        <taxon>Viridiplantae</taxon>
        <taxon>Streptophyta</taxon>
        <taxon>Embryophyta</taxon>
        <taxon>Tracheophyta</taxon>
        <taxon>Spermatophyta</taxon>
        <taxon>Magnoliopsida</taxon>
        <taxon>eudicotyledons</taxon>
        <taxon>Gunneridae</taxon>
        <taxon>Pentapetalae</taxon>
        <taxon>rosids</taxon>
        <taxon>fabids</taxon>
        <taxon>Fabales</taxon>
        <taxon>Fabaceae</taxon>
        <taxon>Papilionoideae</taxon>
        <taxon>50 kb inversion clade</taxon>
        <taxon>NPAAA clade</taxon>
        <taxon>indigoferoid/millettioid clade</taxon>
        <taxon>Phaseoleae</taxon>
        <taxon>Clitoria</taxon>
    </lineage>
</organism>
<dbReference type="Gene3D" id="1.25.40.10">
    <property type="entry name" value="Tetratricopeptide repeat domain"/>
    <property type="match status" value="1"/>
</dbReference>
<reference evidence="2 3" key="1">
    <citation type="submission" date="2024-01" db="EMBL/GenBank/DDBJ databases">
        <title>The genomes of 5 underutilized Papilionoideae crops provide insights into root nodulation and disease resistance.</title>
        <authorList>
            <person name="Yuan L."/>
        </authorList>
    </citation>
    <scope>NUCLEOTIDE SEQUENCE [LARGE SCALE GENOMIC DNA]</scope>
    <source>
        <strain evidence="2">LY-2023</strain>
        <tissue evidence="2">Leaf</tissue>
    </source>
</reference>
<evidence type="ECO:0000313" key="3">
    <source>
        <dbReference type="Proteomes" id="UP001359559"/>
    </source>
</evidence>
<dbReference type="AlphaFoldDB" id="A0AAN9JUB1"/>
<accession>A0AAN9JUB1</accession>
<evidence type="ECO:0000256" key="1">
    <source>
        <dbReference type="SAM" id="MobiDB-lite"/>
    </source>
</evidence>
<protein>
    <submittedName>
        <fullName evidence="2">Uncharacterized protein</fullName>
    </submittedName>
</protein>
<evidence type="ECO:0000313" key="2">
    <source>
        <dbReference type="EMBL" id="KAK7304171.1"/>
    </source>
</evidence>
<keyword evidence="3" id="KW-1185">Reference proteome</keyword>
<dbReference type="InterPro" id="IPR011990">
    <property type="entry name" value="TPR-like_helical_dom_sf"/>
</dbReference>
<dbReference type="Proteomes" id="UP001359559">
    <property type="component" value="Unassembled WGS sequence"/>
</dbReference>
<dbReference type="EMBL" id="JAYKXN010000003">
    <property type="protein sequence ID" value="KAK7304171.1"/>
    <property type="molecule type" value="Genomic_DNA"/>
</dbReference>
<dbReference type="PANTHER" id="PTHR26312:SF168">
    <property type="entry name" value="OS06G0606700 PROTEIN"/>
    <property type="match status" value="1"/>
</dbReference>
<gene>
    <name evidence="2" type="ORF">RJT34_15263</name>
</gene>
<proteinExistence type="predicted"/>
<name>A0AAN9JUB1_CLITE</name>